<dbReference type="RefSeq" id="WP_114352043.1">
    <property type="nucleotide sequence ID" value="NZ_QPJJ01000003.1"/>
</dbReference>
<keyword evidence="1" id="KW-0812">Transmembrane</keyword>
<dbReference type="Pfam" id="PF10027">
    <property type="entry name" value="DUF2269"/>
    <property type="match status" value="1"/>
</dbReference>
<dbReference type="Proteomes" id="UP000252585">
    <property type="component" value="Unassembled WGS sequence"/>
</dbReference>
<dbReference type="InterPro" id="IPR018729">
    <property type="entry name" value="DUF2269_transmembrane"/>
</dbReference>
<sequence length="151" mass="17412">MHSFYTTLVIIHIFSAILGMGPGFILTTVTKSAQTMDEVRHAFRLKKTLHMYVMIGGLLLLLTGLLMGFIRPYLFQQGWYQLSLLLYLLALALGPTYLKKYSTQIKALIQTNTHQTLTPNYKKLLHKLLITEYIENTLFIIIIFLMITKPF</sequence>
<evidence type="ECO:0000313" key="3">
    <source>
        <dbReference type="Proteomes" id="UP000252585"/>
    </source>
</evidence>
<name>A0A368Y3R9_9BACI</name>
<proteinExistence type="predicted"/>
<keyword evidence="3" id="KW-1185">Reference proteome</keyword>
<accession>A0A368Y3R9</accession>
<dbReference type="AlphaFoldDB" id="A0A368Y3R9"/>
<reference evidence="2 3" key="1">
    <citation type="submission" date="2018-07" db="EMBL/GenBank/DDBJ databases">
        <title>Genomic Encyclopedia of Type Strains, Phase IV (KMG-IV): sequencing the most valuable type-strain genomes for metagenomic binning, comparative biology and taxonomic classification.</title>
        <authorList>
            <person name="Goeker M."/>
        </authorList>
    </citation>
    <scope>NUCLEOTIDE SEQUENCE [LARGE SCALE GENOMIC DNA]</scope>
    <source>
        <strain evidence="2 3">DSM 27696</strain>
    </source>
</reference>
<keyword evidence="1" id="KW-1133">Transmembrane helix</keyword>
<comment type="caution">
    <text evidence="2">The sequence shown here is derived from an EMBL/GenBank/DDBJ whole genome shotgun (WGS) entry which is preliminary data.</text>
</comment>
<evidence type="ECO:0000313" key="2">
    <source>
        <dbReference type="EMBL" id="RCW74940.1"/>
    </source>
</evidence>
<feature type="transmembrane region" description="Helical" evidence="1">
    <location>
        <begin position="6"/>
        <end position="29"/>
    </location>
</feature>
<feature type="transmembrane region" description="Helical" evidence="1">
    <location>
        <begin position="128"/>
        <end position="147"/>
    </location>
</feature>
<dbReference type="EMBL" id="QPJJ01000003">
    <property type="protein sequence ID" value="RCW74940.1"/>
    <property type="molecule type" value="Genomic_DNA"/>
</dbReference>
<evidence type="ECO:0000256" key="1">
    <source>
        <dbReference type="SAM" id="Phobius"/>
    </source>
</evidence>
<dbReference type="OrthoDB" id="1493393at2"/>
<protein>
    <submittedName>
        <fullName evidence="2">Putative integral membrane protein DUF2269</fullName>
    </submittedName>
</protein>
<feature type="transmembrane region" description="Helical" evidence="1">
    <location>
        <begin position="49"/>
        <end position="73"/>
    </location>
</feature>
<gene>
    <name evidence="2" type="ORF">DFR57_103237</name>
</gene>
<feature type="transmembrane region" description="Helical" evidence="1">
    <location>
        <begin position="79"/>
        <end position="98"/>
    </location>
</feature>
<organism evidence="2 3">
    <name type="scientific">Saliterribacillus persicus</name>
    <dbReference type="NCBI Taxonomy" id="930114"/>
    <lineage>
        <taxon>Bacteria</taxon>
        <taxon>Bacillati</taxon>
        <taxon>Bacillota</taxon>
        <taxon>Bacilli</taxon>
        <taxon>Bacillales</taxon>
        <taxon>Bacillaceae</taxon>
        <taxon>Saliterribacillus</taxon>
    </lineage>
</organism>
<keyword evidence="1" id="KW-0472">Membrane</keyword>